<dbReference type="InParanoid" id="A0A5C3P0I5"/>
<dbReference type="EMBL" id="ML211418">
    <property type="protein sequence ID" value="TFK83144.1"/>
    <property type="molecule type" value="Genomic_DNA"/>
</dbReference>
<proteinExistence type="predicted"/>
<name>A0A5C3P0I5_9APHY</name>
<organism evidence="2 3">
    <name type="scientific">Polyporus arcularius HHB13444</name>
    <dbReference type="NCBI Taxonomy" id="1314778"/>
    <lineage>
        <taxon>Eukaryota</taxon>
        <taxon>Fungi</taxon>
        <taxon>Dikarya</taxon>
        <taxon>Basidiomycota</taxon>
        <taxon>Agaricomycotina</taxon>
        <taxon>Agaricomycetes</taxon>
        <taxon>Polyporales</taxon>
        <taxon>Polyporaceae</taxon>
        <taxon>Polyporus</taxon>
    </lineage>
</organism>
<dbReference type="Proteomes" id="UP000308197">
    <property type="component" value="Unassembled WGS sequence"/>
</dbReference>
<feature type="compositionally biased region" description="Basic and acidic residues" evidence="1">
    <location>
        <begin position="49"/>
        <end position="85"/>
    </location>
</feature>
<sequence length="187" mass="20471">MCTVEPRSAPTAAAALSICIPVSGSQTTLHAGPRPTPRTGIAPTASKCPFERAWMEESERANHRSVDRTGAALDRRDVPRLETSGKRRRNLLASKRPTPRRPLSSNPSSLIDHTRSPIASISSAFSPLLPSRITLLASQAHNVGPGVWMPRLRAPSVTTTRARPPCRMLCLLSNLFWDDCVPLWQHV</sequence>
<gene>
    <name evidence="2" type="ORF">K466DRAFT_589983</name>
</gene>
<evidence type="ECO:0000256" key="1">
    <source>
        <dbReference type="SAM" id="MobiDB-lite"/>
    </source>
</evidence>
<evidence type="ECO:0000313" key="2">
    <source>
        <dbReference type="EMBL" id="TFK83144.1"/>
    </source>
</evidence>
<protein>
    <submittedName>
        <fullName evidence="2">Uncharacterized protein</fullName>
    </submittedName>
</protein>
<reference evidence="2 3" key="1">
    <citation type="journal article" date="2019" name="Nat. Ecol. Evol.">
        <title>Megaphylogeny resolves global patterns of mushroom evolution.</title>
        <authorList>
            <person name="Varga T."/>
            <person name="Krizsan K."/>
            <person name="Foldi C."/>
            <person name="Dima B."/>
            <person name="Sanchez-Garcia M."/>
            <person name="Sanchez-Ramirez S."/>
            <person name="Szollosi G.J."/>
            <person name="Szarkandi J.G."/>
            <person name="Papp V."/>
            <person name="Albert L."/>
            <person name="Andreopoulos W."/>
            <person name="Angelini C."/>
            <person name="Antonin V."/>
            <person name="Barry K.W."/>
            <person name="Bougher N.L."/>
            <person name="Buchanan P."/>
            <person name="Buyck B."/>
            <person name="Bense V."/>
            <person name="Catcheside P."/>
            <person name="Chovatia M."/>
            <person name="Cooper J."/>
            <person name="Damon W."/>
            <person name="Desjardin D."/>
            <person name="Finy P."/>
            <person name="Geml J."/>
            <person name="Haridas S."/>
            <person name="Hughes K."/>
            <person name="Justo A."/>
            <person name="Karasinski D."/>
            <person name="Kautmanova I."/>
            <person name="Kiss B."/>
            <person name="Kocsube S."/>
            <person name="Kotiranta H."/>
            <person name="LaButti K.M."/>
            <person name="Lechner B.E."/>
            <person name="Liimatainen K."/>
            <person name="Lipzen A."/>
            <person name="Lukacs Z."/>
            <person name="Mihaltcheva S."/>
            <person name="Morgado L.N."/>
            <person name="Niskanen T."/>
            <person name="Noordeloos M.E."/>
            <person name="Ohm R.A."/>
            <person name="Ortiz-Santana B."/>
            <person name="Ovrebo C."/>
            <person name="Racz N."/>
            <person name="Riley R."/>
            <person name="Savchenko A."/>
            <person name="Shiryaev A."/>
            <person name="Soop K."/>
            <person name="Spirin V."/>
            <person name="Szebenyi C."/>
            <person name="Tomsovsky M."/>
            <person name="Tulloss R.E."/>
            <person name="Uehling J."/>
            <person name="Grigoriev I.V."/>
            <person name="Vagvolgyi C."/>
            <person name="Papp T."/>
            <person name="Martin F.M."/>
            <person name="Miettinen O."/>
            <person name="Hibbett D.S."/>
            <person name="Nagy L.G."/>
        </authorList>
    </citation>
    <scope>NUCLEOTIDE SEQUENCE [LARGE SCALE GENOMIC DNA]</scope>
    <source>
        <strain evidence="2 3">HHB13444</strain>
    </source>
</reference>
<keyword evidence="3" id="KW-1185">Reference proteome</keyword>
<feature type="region of interest" description="Disordered" evidence="1">
    <location>
        <begin position="25"/>
        <end position="112"/>
    </location>
</feature>
<dbReference type="AlphaFoldDB" id="A0A5C3P0I5"/>
<evidence type="ECO:0000313" key="3">
    <source>
        <dbReference type="Proteomes" id="UP000308197"/>
    </source>
</evidence>
<accession>A0A5C3P0I5</accession>